<organism evidence="4 5">
    <name type="scientific">Quillaja saponaria</name>
    <name type="common">Soap bark tree</name>
    <dbReference type="NCBI Taxonomy" id="32244"/>
    <lineage>
        <taxon>Eukaryota</taxon>
        <taxon>Viridiplantae</taxon>
        <taxon>Streptophyta</taxon>
        <taxon>Embryophyta</taxon>
        <taxon>Tracheophyta</taxon>
        <taxon>Spermatophyta</taxon>
        <taxon>Magnoliopsida</taxon>
        <taxon>eudicotyledons</taxon>
        <taxon>Gunneridae</taxon>
        <taxon>Pentapetalae</taxon>
        <taxon>rosids</taxon>
        <taxon>fabids</taxon>
        <taxon>Fabales</taxon>
        <taxon>Quillajaceae</taxon>
        <taxon>Quillaja</taxon>
    </lineage>
</organism>
<feature type="region of interest" description="Disordered" evidence="2">
    <location>
        <begin position="303"/>
        <end position="323"/>
    </location>
</feature>
<sequence>MDNNLNNLTQKLERLSNLKNPIVITELSPVDDPSDIITNRTLVGKLLCGRQFKNHVISIIVSKAWKPSAGFMVLEVDFNKFVFTFANKREKQKVLSFTAWTINGAPLIIKPWDPSLSVHDIDFSTTCFWVQVHGLPPLYVSKANAIKIGSEIGNVLETDINPFRKSATNFFSIKVELDIYNPLKCVFFHSRPPPLNALWIQFKYERMAQFCFKCGTLGHVMKWCKESTITKIEAPDGKKVQLYGPWMNSESTIKSCFHEVFPAVNSCLLPDDIGPSPTDHEVEEILPEIQLRLEKLGQKATPNFEDANSTQRVNRSALTTPETQRVTLHCSRNSSPSSLIAKQKETQLPVNVTNKMNKSAYQPSFLEPSLSQSYIG</sequence>
<dbReference type="GO" id="GO:0008270">
    <property type="term" value="F:zinc ion binding"/>
    <property type="evidence" value="ECO:0007669"/>
    <property type="project" value="UniProtKB-KW"/>
</dbReference>
<dbReference type="EMBL" id="JARAOO010000007">
    <property type="protein sequence ID" value="KAJ7961439.1"/>
    <property type="molecule type" value="Genomic_DNA"/>
</dbReference>
<feature type="compositionally biased region" description="Polar residues" evidence="2">
    <location>
        <begin position="306"/>
        <end position="323"/>
    </location>
</feature>
<dbReference type="AlphaFoldDB" id="A0AAD7PNN8"/>
<dbReference type="PANTHER" id="PTHR31286">
    <property type="entry name" value="GLYCINE-RICH CELL WALL STRUCTURAL PROTEIN 1.8-LIKE"/>
    <property type="match status" value="1"/>
</dbReference>
<evidence type="ECO:0000259" key="3">
    <source>
        <dbReference type="PROSITE" id="PS50158"/>
    </source>
</evidence>
<evidence type="ECO:0000313" key="4">
    <source>
        <dbReference type="EMBL" id="KAJ7961439.1"/>
    </source>
</evidence>
<dbReference type="KEGG" id="qsa:O6P43_016788"/>
<dbReference type="InterPro" id="IPR025558">
    <property type="entry name" value="DUF4283"/>
</dbReference>
<dbReference type="InterPro" id="IPR040256">
    <property type="entry name" value="At4g02000-like"/>
</dbReference>
<evidence type="ECO:0000313" key="5">
    <source>
        <dbReference type="Proteomes" id="UP001163823"/>
    </source>
</evidence>
<evidence type="ECO:0000256" key="2">
    <source>
        <dbReference type="SAM" id="MobiDB-lite"/>
    </source>
</evidence>
<dbReference type="PANTHER" id="PTHR31286:SF178">
    <property type="entry name" value="DUF4283 DOMAIN-CONTAINING PROTEIN"/>
    <property type="match status" value="1"/>
</dbReference>
<keyword evidence="1" id="KW-0862">Zinc</keyword>
<evidence type="ECO:0000256" key="1">
    <source>
        <dbReference type="PROSITE-ProRule" id="PRU00047"/>
    </source>
</evidence>
<protein>
    <submittedName>
        <fullName evidence="4">Zinc CCHC-type-like protein</fullName>
    </submittedName>
</protein>
<dbReference type="Pfam" id="PF14392">
    <property type="entry name" value="zf-CCHC_4"/>
    <property type="match status" value="1"/>
</dbReference>
<dbReference type="Proteomes" id="UP001163823">
    <property type="component" value="Chromosome 7"/>
</dbReference>
<proteinExistence type="predicted"/>
<gene>
    <name evidence="4" type="ORF">O6P43_016788</name>
</gene>
<comment type="caution">
    <text evidence="4">The sequence shown here is derived from an EMBL/GenBank/DDBJ whole genome shotgun (WGS) entry which is preliminary data.</text>
</comment>
<feature type="domain" description="CCHC-type" evidence="3">
    <location>
        <begin position="211"/>
        <end position="226"/>
    </location>
</feature>
<keyword evidence="1" id="KW-0863">Zinc-finger</keyword>
<keyword evidence="5" id="KW-1185">Reference proteome</keyword>
<accession>A0AAD7PNN8</accession>
<keyword evidence="1" id="KW-0479">Metal-binding</keyword>
<dbReference type="PROSITE" id="PS50158">
    <property type="entry name" value="ZF_CCHC"/>
    <property type="match status" value="1"/>
</dbReference>
<dbReference type="InterPro" id="IPR001878">
    <property type="entry name" value="Znf_CCHC"/>
</dbReference>
<dbReference type="InterPro" id="IPR025836">
    <property type="entry name" value="Zn_knuckle_CX2CX4HX4C"/>
</dbReference>
<name>A0AAD7PNN8_QUISA</name>
<dbReference type="Pfam" id="PF14111">
    <property type="entry name" value="DUF4283"/>
    <property type="match status" value="1"/>
</dbReference>
<reference evidence="4" key="1">
    <citation type="journal article" date="2023" name="Science">
        <title>Elucidation of the pathway for biosynthesis of saponin adjuvants from the soapbark tree.</title>
        <authorList>
            <person name="Reed J."/>
            <person name="Orme A."/>
            <person name="El-Demerdash A."/>
            <person name="Owen C."/>
            <person name="Martin L.B.B."/>
            <person name="Misra R.C."/>
            <person name="Kikuchi S."/>
            <person name="Rejzek M."/>
            <person name="Martin A.C."/>
            <person name="Harkess A."/>
            <person name="Leebens-Mack J."/>
            <person name="Louveau T."/>
            <person name="Stephenson M.J."/>
            <person name="Osbourn A."/>
        </authorList>
    </citation>
    <scope>NUCLEOTIDE SEQUENCE</scope>
    <source>
        <strain evidence="4">S10</strain>
    </source>
</reference>
<dbReference type="GO" id="GO:0003676">
    <property type="term" value="F:nucleic acid binding"/>
    <property type="evidence" value="ECO:0007669"/>
    <property type="project" value="InterPro"/>
</dbReference>